<comment type="similarity">
    <text evidence="2 9">Belongs to the UQCRH/QCR6 family.</text>
</comment>
<dbReference type="InterPro" id="IPR003422">
    <property type="entry name" value="Cyt_b-c1_6"/>
</dbReference>
<dbReference type="GO" id="GO:0006122">
    <property type="term" value="P:mitochondrial electron transport, ubiquinol to cytochrome c"/>
    <property type="evidence" value="ECO:0007669"/>
    <property type="project" value="InterPro"/>
</dbReference>
<keyword evidence="4 9" id="KW-0679">Respiratory chain</keyword>
<feature type="disulfide bond" evidence="10">
    <location>
        <begin position="32"/>
        <end position="46"/>
    </location>
</feature>
<evidence type="ECO:0000256" key="1">
    <source>
        <dbReference type="ARBA" id="ARBA00004137"/>
    </source>
</evidence>
<reference evidence="13 14" key="1">
    <citation type="submission" date="2022-11" db="UniProtKB">
        <authorList>
            <consortium name="WormBaseParasite"/>
        </authorList>
    </citation>
    <scope>IDENTIFICATION</scope>
</reference>
<feature type="disulfide bond" evidence="10">
    <location>
        <begin position="18"/>
        <end position="60"/>
    </location>
</feature>
<name>A0A914D1F1_9BILA</name>
<evidence type="ECO:0000313" key="13">
    <source>
        <dbReference type="WBParaSite" id="ACRNAN_scaffold16459.g19735.t1"/>
    </source>
</evidence>
<dbReference type="PANTHER" id="PTHR15336:SF0">
    <property type="entry name" value="CYTOCHROME B-C1 COMPLEX SUBUNIT 6, MITOCHONDRIAL"/>
    <property type="match status" value="1"/>
</dbReference>
<evidence type="ECO:0000256" key="7">
    <source>
        <dbReference type="ARBA" id="ARBA00023128"/>
    </source>
</evidence>
<evidence type="ECO:0000256" key="6">
    <source>
        <dbReference type="ARBA" id="ARBA00022982"/>
    </source>
</evidence>
<dbReference type="Proteomes" id="UP000887540">
    <property type="component" value="Unplaced"/>
</dbReference>
<dbReference type="InterPro" id="IPR036811">
    <property type="entry name" value="Ubol_cytC_Rdtase_hinge_dom_sf"/>
</dbReference>
<evidence type="ECO:0000259" key="11">
    <source>
        <dbReference type="Pfam" id="PF02320"/>
    </source>
</evidence>
<keyword evidence="3 9" id="KW-0813">Transport</keyword>
<dbReference type="PANTHER" id="PTHR15336">
    <property type="entry name" value="UBIQUINOL-CYTOCHROME C REDUCTASE COMPLEX 7.8 KDA PROTEIN"/>
    <property type="match status" value="1"/>
</dbReference>
<dbReference type="SUPFAM" id="SSF81531">
    <property type="entry name" value="Non-heme 11 kDa protein of cytochrome bc1 complex (Ubiquinol-cytochrome c reductase)"/>
    <property type="match status" value="1"/>
</dbReference>
<keyword evidence="12" id="KW-1185">Reference proteome</keyword>
<comment type="function">
    <text evidence="9">Component of the ubiquinol-cytochrome c oxidoreductase, a multisubunit transmembrane complex that is part of the mitochondrial electron transport chain which drives oxidative phosphorylation.</text>
</comment>
<dbReference type="InterPro" id="IPR023184">
    <property type="entry name" value="Ubol_cytC_Rdtase_hinge_dom"/>
</dbReference>
<keyword evidence="6 9" id="KW-0249">Electron transport</keyword>
<keyword evidence="7 9" id="KW-0496">Mitochondrion</keyword>
<protein>
    <recommendedName>
        <fullName evidence="9">Cytochrome b-c1 complex subunit 6</fullName>
    </recommendedName>
</protein>
<evidence type="ECO:0000313" key="14">
    <source>
        <dbReference type="WBParaSite" id="ACRNAN_scaffold6880.g7532.t1"/>
    </source>
</evidence>
<accession>A0A914D1F1</accession>
<evidence type="ECO:0000256" key="9">
    <source>
        <dbReference type="PIRNR" id="PIRNR000019"/>
    </source>
</evidence>
<dbReference type="Gene3D" id="1.10.287.20">
    <property type="entry name" value="Ubiquinol-cytochrome C reductase hinge domain"/>
    <property type="match status" value="1"/>
</dbReference>
<keyword evidence="10" id="KW-1015">Disulfide bond</keyword>
<proteinExistence type="inferred from homology"/>
<dbReference type="AlphaFoldDB" id="A0A914D1F1"/>
<dbReference type="WBParaSite" id="ACRNAN_scaffold16459.g19735.t1">
    <property type="protein sequence ID" value="ACRNAN_scaffold16459.g19735.t1"/>
    <property type="gene ID" value="ACRNAN_scaffold16459.g19735"/>
</dbReference>
<keyword evidence="8 9" id="KW-0472">Membrane</keyword>
<sequence length="70" mass="8114">MPDIDPNTDQLTQFREICEPKMAKFKEALEECNERVNGKPGTLETCHQEMIDYINQLDHCAMPKAFKSLK</sequence>
<evidence type="ECO:0000256" key="2">
    <source>
        <dbReference type="ARBA" id="ARBA00006498"/>
    </source>
</evidence>
<evidence type="ECO:0000313" key="12">
    <source>
        <dbReference type="Proteomes" id="UP000887540"/>
    </source>
</evidence>
<dbReference type="Pfam" id="PF02320">
    <property type="entry name" value="UCR_hinge"/>
    <property type="match status" value="1"/>
</dbReference>
<evidence type="ECO:0000256" key="8">
    <source>
        <dbReference type="ARBA" id="ARBA00023136"/>
    </source>
</evidence>
<dbReference type="PIRSF" id="PIRSF000019">
    <property type="entry name" value="Bc1_11K"/>
    <property type="match status" value="1"/>
</dbReference>
<feature type="domain" description="Ubiquinol-cytochrome C reductase hinge" evidence="11">
    <location>
        <begin position="9"/>
        <end position="70"/>
    </location>
</feature>
<dbReference type="WBParaSite" id="ACRNAN_scaffold6880.g7532.t1">
    <property type="protein sequence ID" value="ACRNAN_scaffold6880.g7532.t1"/>
    <property type="gene ID" value="ACRNAN_scaffold6880.g7532"/>
</dbReference>
<evidence type="ECO:0000256" key="10">
    <source>
        <dbReference type="PIRSR" id="PIRSR000019-1"/>
    </source>
</evidence>
<organism evidence="12 13">
    <name type="scientific">Acrobeloides nanus</name>
    <dbReference type="NCBI Taxonomy" id="290746"/>
    <lineage>
        <taxon>Eukaryota</taxon>
        <taxon>Metazoa</taxon>
        <taxon>Ecdysozoa</taxon>
        <taxon>Nematoda</taxon>
        <taxon>Chromadorea</taxon>
        <taxon>Rhabditida</taxon>
        <taxon>Tylenchina</taxon>
        <taxon>Cephalobomorpha</taxon>
        <taxon>Cephaloboidea</taxon>
        <taxon>Cephalobidae</taxon>
        <taxon>Acrobeloides</taxon>
    </lineage>
</organism>
<dbReference type="GO" id="GO:0005743">
    <property type="term" value="C:mitochondrial inner membrane"/>
    <property type="evidence" value="ECO:0007669"/>
    <property type="project" value="UniProtKB-SubCell"/>
</dbReference>
<evidence type="ECO:0000256" key="4">
    <source>
        <dbReference type="ARBA" id="ARBA00022660"/>
    </source>
</evidence>
<evidence type="ECO:0000256" key="3">
    <source>
        <dbReference type="ARBA" id="ARBA00022448"/>
    </source>
</evidence>
<keyword evidence="5 9" id="KW-0999">Mitochondrion inner membrane</keyword>
<comment type="subcellular location">
    <subcellularLocation>
        <location evidence="1">Mitochondrion inner membrane</location>
        <topology evidence="1">Peripheral membrane protein</topology>
        <orientation evidence="1">Intermembrane side</orientation>
    </subcellularLocation>
</comment>
<evidence type="ECO:0000256" key="5">
    <source>
        <dbReference type="ARBA" id="ARBA00022792"/>
    </source>
</evidence>